<gene>
    <name evidence="1" type="ORF">NBC122_00776</name>
</gene>
<dbReference type="KEGG" id="csal:NBC122_00776"/>
<keyword evidence="2" id="KW-1185">Reference proteome</keyword>
<reference evidence="1 2" key="1">
    <citation type="submission" date="2019-03" db="EMBL/GenBank/DDBJ databases">
        <authorList>
            <person name="Kim H."/>
            <person name="Yu S.-M."/>
        </authorList>
    </citation>
    <scope>NUCLEOTIDE SEQUENCE [LARGE SCALE GENOMIC DNA]</scope>
    <source>
        <strain evidence="1 2">NBC122</strain>
    </source>
</reference>
<accession>A0A4P6ZDK1</accession>
<proteinExistence type="predicted"/>
<protein>
    <recommendedName>
        <fullName evidence="3">Lipoprotein</fullName>
    </recommendedName>
</protein>
<evidence type="ECO:0000313" key="2">
    <source>
        <dbReference type="Proteomes" id="UP000294419"/>
    </source>
</evidence>
<dbReference type="AlphaFoldDB" id="A0A4P6ZDK1"/>
<evidence type="ECO:0008006" key="3">
    <source>
        <dbReference type="Google" id="ProtNLM"/>
    </source>
</evidence>
<name>A0A4P6ZDK1_9FLAO</name>
<evidence type="ECO:0000313" key="1">
    <source>
        <dbReference type="EMBL" id="QBO57611.1"/>
    </source>
</evidence>
<dbReference type="EMBL" id="CP037954">
    <property type="protein sequence ID" value="QBO57611.1"/>
    <property type="molecule type" value="Genomic_DNA"/>
</dbReference>
<dbReference type="PROSITE" id="PS51257">
    <property type="entry name" value="PROKAR_LIPOPROTEIN"/>
    <property type="match status" value="1"/>
</dbReference>
<sequence>MKFKFKPAFLSIVFILISCSKSEIHINDKLIREISIIDNGNNDSVISYIAEKATNLLYLKLDNNKMISINALELQDIYSSYYKNNYKTFYNFLNKALKQEVSLKTNQVQKYEVIMFSLDNNIIQTSANQIEKKYLKKINNETFYFYPKDIDLNQNQTILYKMFINNYLISFDDYGGKYIITKYK</sequence>
<organism evidence="1 2">
    <name type="scientific">Chryseobacterium salivictor</name>
    <dbReference type="NCBI Taxonomy" id="2547600"/>
    <lineage>
        <taxon>Bacteria</taxon>
        <taxon>Pseudomonadati</taxon>
        <taxon>Bacteroidota</taxon>
        <taxon>Flavobacteriia</taxon>
        <taxon>Flavobacteriales</taxon>
        <taxon>Weeksellaceae</taxon>
        <taxon>Chryseobacterium group</taxon>
        <taxon>Chryseobacterium</taxon>
    </lineage>
</organism>
<dbReference type="Proteomes" id="UP000294419">
    <property type="component" value="Chromosome"/>
</dbReference>